<dbReference type="InterPro" id="IPR050469">
    <property type="entry name" value="Diguanylate_Cyclase"/>
</dbReference>
<dbReference type="PANTHER" id="PTHR45138:SF9">
    <property type="entry name" value="DIGUANYLATE CYCLASE DGCM-RELATED"/>
    <property type="match status" value="1"/>
</dbReference>
<dbReference type="STRING" id="1069081.SAMN05660197_1108"/>
<sequence>MKKNSLIRILFFLIVYVTLSAIATYYFSIDKRERTKLYLAQQIEKLYSEYQATKYAYRMLANFFYDELSHDTKFLQLLVSWQKDSKVGKEIERFLSQKFRLLQKYEINYLTIYDPSGNIVASMHKMAPLKRKKSKLFEKKETTNELVIEFKKPFYFQRNMVGIYKAAISYNVFKNRLAKLFKGYYEYIINGTLINKKVFSYGNYLFVQSDLHKDFYYEQSSKSLQNSRQKELIHRINSTIKEKIASSLAKRKNFAILTKIDDTYYTVSFLAIKGKEHIGYLISYKPDSNTAIFESIFLQNVILSNIIIAIVLLFIYYVLETRNRFEMMAVTDKLTKLYNRYKFYSIAEQEIQRAKRNKRPFAIIMFDIDKFKLINDTYGHDIGDLVLKEISQIIRKNIRRYDYAFRWGGEEFIILAPETDIKNAMKLAEKIRKLIENHSFEEVGKVTISLGVTQFDPENEDNIDAAIKRADNALYLSKKEGRNRVTLAV</sequence>
<protein>
    <recommendedName>
        <fullName evidence="1">diguanylate cyclase</fullName>
        <ecNumber evidence="1">2.7.7.65</ecNumber>
    </recommendedName>
</protein>
<evidence type="ECO:0000313" key="5">
    <source>
        <dbReference type="EMBL" id="SMC09302.1"/>
    </source>
</evidence>
<dbReference type="PANTHER" id="PTHR45138">
    <property type="entry name" value="REGULATORY COMPONENTS OF SENSORY TRANSDUCTION SYSTEM"/>
    <property type="match status" value="1"/>
</dbReference>
<organism evidence="5 6">
    <name type="scientific">Nitratiruptor tergarcus DSM 16512</name>
    <dbReference type="NCBI Taxonomy" id="1069081"/>
    <lineage>
        <taxon>Bacteria</taxon>
        <taxon>Pseudomonadati</taxon>
        <taxon>Campylobacterota</taxon>
        <taxon>Epsilonproteobacteria</taxon>
        <taxon>Nautiliales</taxon>
        <taxon>Nitratiruptoraceae</taxon>
        <taxon>Nitratiruptor</taxon>
    </lineage>
</organism>
<evidence type="ECO:0000256" key="1">
    <source>
        <dbReference type="ARBA" id="ARBA00012528"/>
    </source>
</evidence>
<keyword evidence="6" id="KW-1185">Reference proteome</keyword>
<dbReference type="AlphaFoldDB" id="A0A1W1WSX3"/>
<dbReference type="FunFam" id="3.30.70.270:FF:000001">
    <property type="entry name" value="Diguanylate cyclase domain protein"/>
    <property type="match status" value="1"/>
</dbReference>
<dbReference type="Gene3D" id="3.30.70.270">
    <property type="match status" value="1"/>
</dbReference>
<dbReference type="InterPro" id="IPR043128">
    <property type="entry name" value="Rev_trsase/Diguanyl_cyclase"/>
</dbReference>
<keyword evidence="3" id="KW-1133">Transmembrane helix</keyword>
<dbReference type="EC" id="2.7.7.65" evidence="1"/>
<evidence type="ECO:0000313" key="6">
    <source>
        <dbReference type="Proteomes" id="UP000192602"/>
    </source>
</evidence>
<dbReference type="NCBIfam" id="TIGR00254">
    <property type="entry name" value="GGDEF"/>
    <property type="match status" value="1"/>
</dbReference>
<feature type="transmembrane region" description="Helical" evidence="3">
    <location>
        <begin position="296"/>
        <end position="319"/>
    </location>
</feature>
<dbReference type="SUPFAM" id="SSF55073">
    <property type="entry name" value="Nucleotide cyclase"/>
    <property type="match status" value="1"/>
</dbReference>
<proteinExistence type="predicted"/>
<dbReference type="Proteomes" id="UP000192602">
    <property type="component" value="Unassembled WGS sequence"/>
</dbReference>
<dbReference type="EMBL" id="FWWZ01000001">
    <property type="protein sequence ID" value="SMC09302.1"/>
    <property type="molecule type" value="Genomic_DNA"/>
</dbReference>
<dbReference type="OrthoDB" id="5347817at2"/>
<name>A0A1W1WSX3_9BACT</name>
<evidence type="ECO:0000259" key="4">
    <source>
        <dbReference type="PROSITE" id="PS50887"/>
    </source>
</evidence>
<feature type="transmembrane region" description="Helical" evidence="3">
    <location>
        <begin position="7"/>
        <end position="27"/>
    </location>
</feature>
<dbReference type="SMART" id="SM00267">
    <property type="entry name" value="GGDEF"/>
    <property type="match status" value="1"/>
</dbReference>
<feature type="domain" description="GGDEF" evidence="4">
    <location>
        <begin position="359"/>
        <end position="489"/>
    </location>
</feature>
<dbReference type="InterPro" id="IPR000160">
    <property type="entry name" value="GGDEF_dom"/>
</dbReference>
<dbReference type="Pfam" id="PF00990">
    <property type="entry name" value="GGDEF"/>
    <property type="match status" value="1"/>
</dbReference>
<evidence type="ECO:0000256" key="3">
    <source>
        <dbReference type="SAM" id="Phobius"/>
    </source>
</evidence>
<keyword evidence="3" id="KW-0812">Transmembrane</keyword>
<keyword evidence="3" id="KW-0472">Membrane</keyword>
<reference evidence="6" key="1">
    <citation type="submission" date="2017-04" db="EMBL/GenBank/DDBJ databases">
        <authorList>
            <person name="Varghese N."/>
            <person name="Submissions S."/>
        </authorList>
    </citation>
    <scope>NUCLEOTIDE SEQUENCE [LARGE SCALE GENOMIC DNA]</scope>
    <source>
        <strain evidence="6">DSM 16512</strain>
    </source>
</reference>
<dbReference type="PROSITE" id="PS50887">
    <property type="entry name" value="GGDEF"/>
    <property type="match status" value="1"/>
</dbReference>
<dbReference type="CDD" id="cd01949">
    <property type="entry name" value="GGDEF"/>
    <property type="match status" value="1"/>
</dbReference>
<evidence type="ECO:0000256" key="2">
    <source>
        <dbReference type="ARBA" id="ARBA00034247"/>
    </source>
</evidence>
<dbReference type="InterPro" id="IPR029787">
    <property type="entry name" value="Nucleotide_cyclase"/>
</dbReference>
<accession>A0A1W1WSX3</accession>
<dbReference type="GO" id="GO:0052621">
    <property type="term" value="F:diguanylate cyclase activity"/>
    <property type="evidence" value="ECO:0007669"/>
    <property type="project" value="UniProtKB-EC"/>
</dbReference>
<gene>
    <name evidence="5" type="ORF">SAMN05660197_1108</name>
</gene>
<comment type="catalytic activity">
    <reaction evidence="2">
        <text>2 GTP = 3',3'-c-di-GMP + 2 diphosphate</text>
        <dbReference type="Rhea" id="RHEA:24898"/>
        <dbReference type="ChEBI" id="CHEBI:33019"/>
        <dbReference type="ChEBI" id="CHEBI:37565"/>
        <dbReference type="ChEBI" id="CHEBI:58805"/>
        <dbReference type="EC" id="2.7.7.65"/>
    </reaction>
</comment>
<dbReference type="RefSeq" id="WP_084275537.1">
    <property type="nucleotide sequence ID" value="NZ_AP026671.1"/>
</dbReference>